<protein>
    <recommendedName>
        <fullName evidence="4">CENP-V/GFA domain-containing protein</fullName>
    </recommendedName>
</protein>
<keyword evidence="3" id="KW-0862">Zinc</keyword>
<evidence type="ECO:0000259" key="4">
    <source>
        <dbReference type="Pfam" id="PF04828"/>
    </source>
</evidence>
<keyword evidence="2" id="KW-0479">Metal-binding</keyword>
<evidence type="ECO:0000313" key="6">
    <source>
        <dbReference type="Proteomes" id="UP001144205"/>
    </source>
</evidence>
<dbReference type="Proteomes" id="UP001144205">
    <property type="component" value="Unassembled WGS sequence"/>
</dbReference>
<gene>
    <name evidence="5" type="ORF">STA1M1_22290</name>
</gene>
<keyword evidence="6" id="KW-1185">Reference proteome</keyword>
<dbReference type="SUPFAM" id="SSF51316">
    <property type="entry name" value="Mss4-like"/>
    <property type="match status" value="1"/>
</dbReference>
<name>A0ABQ5LVD2_9RHOB</name>
<accession>A0ABQ5LVD2</accession>
<comment type="similarity">
    <text evidence="1">Belongs to the Gfa family.</text>
</comment>
<dbReference type="RefSeq" id="WP_281842403.1">
    <property type="nucleotide sequence ID" value="NZ_BROH01000006.1"/>
</dbReference>
<dbReference type="InterPro" id="IPR011057">
    <property type="entry name" value="Mss4-like_sf"/>
</dbReference>
<proteinExistence type="inferred from homology"/>
<evidence type="ECO:0000256" key="3">
    <source>
        <dbReference type="ARBA" id="ARBA00022833"/>
    </source>
</evidence>
<evidence type="ECO:0000256" key="1">
    <source>
        <dbReference type="ARBA" id="ARBA00005495"/>
    </source>
</evidence>
<sequence length="166" mass="17690">MTDHHASCACGKVQIAFIGAPVAVLSCCCDDCQRAAAALEALPGAPGYTEPCGGSPVALYHRKAMKVISGGDQLEPHKLHPGSPTSRMVARCCNSAMHIGFDKGPFWVTAFLARMGRTAPEPAYRIQTKFLPEPPPGDMPNYPTFPKSLMGRIAWAGLTGLLRRPA</sequence>
<dbReference type="Gene3D" id="3.90.1590.10">
    <property type="entry name" value="glutathione-dependent formaldehyde- activating enzyme (gfa)"/>
    <property type="match status" value="1"/>
</dbReference>
<organism evidence="5 6">
    <name type="scientific">Sinisalibacter aestuarii</name>
    <dbReference type="NCBI Taxonomy" id="2949426"/>
    <lineage>
        <taxon>Bacteria</taxon>
        <taxon>Pseudomonadati</taxon>
        <taxon>Pseudomonadota</taxon>
        <taxon>Alphaproteobacteria</taxon>
        <taxon>Rhodobacterales</taxon>
        <taxon>Roseobacteraceae</taxon>
        <taxon>Sinisalibacter</taxon>
    </lineage>
</organism>
<dbReference type="InterPro" id="IPR006913">
    <property type="entry name" value="CENP-V/GFA"/>
</dbReference>
<evidence type="ECO:0000256" key="2">
    <source>
        <dbReference type="ARBA" id="ARBA00022723"/>
    </source>
</evidence>
<feature type="domain" description="CENP-V/GFA" evidence="4">
    <location>
        <begin position="5"/>
        <end position="39"/>
    </location>
</feature>
<dbReference type="Pfam" id="PF04828">
    <property type="entry name" value="GFA"/>
    <property type="match status" value="1"/>
</dbReference>
<dbReference type="EMBL" id="BROH01000006">
    <property type="protein sequence ID" value="GKY88360.1"/>
    <property type="molecule type" value="Genomic_DNA"/>
</dbReference>
<comment type="caution">
    <text evidence="5">The sequence shown here is derived from an EMBL/GenBank/DDBJ whole genome shotgun (WGS) entry which is preliminary data.</text>
</comment>
<reference evidence="5" key="1">
    <citation type="journal article" date="2023" name="Int. J. Syst. Evol. Microbiol.">
        <title>Sinisalibacter aestuarii sp. nov., isolated from estuarine sediment of the Arakawa River.</title>
        <authorList>
            <person name="Arafat S.T."/>
            <person name="Hirano S."/>
            <person name="Sato A."/>
            <person name="Takeuchi K."/>
            <person name="Yasuda T."/>
            <person name="Terahara T."/>
            <person name="Hamada M."/>
            <person name="Kobayashi T."/>
        </authorList>
    </citation>
    <scope>NUCLEOTIDE SEQUENCE</scope>
    <source>
        <strain evidence="5">B-399</strain>
    </source>
</reference>
<evidence type="ECO:0000313" key="5">
    <source>
        <dbReference type="EMBL" id="GKY88360.1"/>
    </source>
</evidence>